<dbReference type="InterPro" id="IPR035952">
    <property type="entry name" value="Rhomboid-like_sf"/>
</dbReference>
<dbReference type="InterPro" id="IPR022764">
    <property type="entry name" value="Peptidase_S54_rhomboid_dom"/>
</dbReference>
<feature type="transmembrane region" description="Helical" evidence="8">
    <location>
        <begin position="52"/>
        <end position="76"/>
    </location>
</feature>
<dbReference type="PANTHER" id="PTHR22936:SF69">
    <property type="entry name" value="RHOMBOID-LIKE PROTEIN"/>
    <property type="match status" value="1"/>
</dbReference>
<keyword evidence="4 10" id="KW-0378">Hydrolase</keyword>
<accession>A0A2K4ZLD2</accession>
<feature type="transmembrane region" description="Helical" evidence="8">
    <location>
        <begin position="145"/>
        <end position="163"/>
    </location>
</feature>
<dbReference type="PANTHER" id="PTHR22936">
    <property type="entry name" value="RHOMBOID-RELATED"/>
    <property type="match status" value="1"/>
</dbReference>
<proteinExistence type="predicted"/>
<dbReference type="GO" id="GO:0006508">
    <property type="term" value="P:proteolysis"/>
    <property type="evidence" value="ECO:0007669"/>
    <property type="project" value="UniProtKB-KW"/>
</dbReference>
<keyword evidence="11" id="KW-1185">Reference proteome</keyword>
<dbReference type="InterPro" id="IPR002610">
    <property type="entry name" value="Peptidase_S54_rhomboid-like"/>
</dbReference>
<feature type="transmembrane region" description="Helical" evidence="8">
    <location>
        <begin position="88"/>
        <end position="106"/>
    </location>
</feature>
<dbReference type="Proteomes" id="UP000236311">
    <property type="component" value="Unassembled WGS sequence"/>
</dbReference>
<keyword evidence="5" id="KW-0720">Serine protease</keyword>
<evidence type="ECO:0000256" key="3">
    <source>
        <dbReference type="ARBA" id="ARBA00022692"/>
    </source>
</evidence>
<evidence type="ECO:0000256" key="8">
    <source>
        <dbReference type="SAM" id="Phobius"/>
    </source>
</evidence>
<evidence type="ECO:0000313" key="11">
    <source>
        <dbReference type="Proteomes" id="UP000236311"/>
    </source>
</evidence>
<evidence type="ECO:0000259" key="9">
    <source>
        <dbReference type="Pfam" id="PF01694"/>
    </source>
</evidence>
<dbReference type="SUPFAM" id="SSF144091">
    <property type="entry name" value="Rhomboid-like"/>
    <property type="match status" value="1"/>
</dbReference>
<evidence type="ECO:0000256" key="6">
    <source>
        <dbReference type="ARBA" id="ARBA00022989"/>
    </source>
</evidence>
<dbReference type="Pfam" id="PF01694">
    <property type="entry name" value="Rhomboid"/>
    <property type="match status" value="1"/>
</dbReference>
<evidence type="ECO:0000256" key="5">
    <source>
        <dbReference type="ARBA" id="ARBA00022825"/>
    </source>
</evidence>
<evidence type="ECO:0000313" key="10">
    <source>
        <dbReference type="EMBL" id="SOY31297.1"/>
    </source>
</evidence>
<keyword evidence="2 10" id="KW-0645">Protease</keyword>
<protein>
    <submittedName>
        <fullName evidence="10">Rhomboid protease GluP</fullName>
        <ecNumber evidence="10">3.4.21.105</ecNumber>
    </submittedName>
</protein>
<reference evidence="10 11" key="1">
    <citation type="submission" date="2018-01" db="EMBL/GenBank/DDBJ databases">
        <authorList>
            <person name="Gaut B.S."/>
            <person name="Morton B.R."/>
            <person name="Clegg M.T."/>
            <person name="Duvall M.R."/>
        </authorList>
    </citation>
    <scope>NUCLEOTIDE SEQUENCE [LARGE SCALE GENOMIC DNA]</scope>
    <source>
        <strain evidence="10">GP69</strain>
    </source>
</reference>
<feature type="transmembrane region" description="Helical" evidence="8">
    <location>
        <begin position="169"/>
        <end position="188"/>
    </location>
</feature>
<evidence type="ECO:0000256" key="1">
    <source>
        <dbReference type="ARBA" id="ARBA00004141"/>
    </source>
</evidence>
<keyword evidence="3 8" id="KW-0812">Transmembrane</keyword>
<dbReference type="AlphaFoldDB" id="A0A2K4ZLD2"/>
<feature type="transmembrane region" description="Helical" evidence="8">
    <location>
        <begin position="12"/>
        <end position="32"/>
    </location>
</feature>
<organism evidence="10 11">
    <name type="scientific">Acetatifactor muris</name>
    <dbReference type="NCBI Taxonomy" id="879566"/>
    <lineage>
        <taxon>Bacteria</taxon>
        <taxon>Bacillati</taxon>
        <taxon>Bacillota</taxon>
        <taxon>Clostridia</taxon>
        <taxon>Lachnospirales</taxon>
        <taxon>Lachnospiraceae</taxon>
        <taxon>Acetatifactor</taxon>
    </lineage>
</organism>
<dbReference type="EMBL" id="OFSM01000024">
    <property type="protein sequence ID" value="SOY31297.1"/>
    <property type="molecule type" value="Genomic_DNA"/>
</dbReference>
<keyword evidence="6 8" id="KW-1133">Transmembrane helix</keyword>
<keyword evidence="7 8" id="KW-0472">Membrane</keyword>
<feature type="transmembrane region" description="Helical" evidence="8">
    <location>
        <begin position="118"/>
        <end position="138"/>
    </location>
</feature>
<dbReference type="GO" id="GO:0004252">
    <property type="term" value="F:serine-type endopeptidase activity"/>
    <property type="evidence" value="ECO:0007669"/>
    <property type="project" value="InterPro"/>
</dbReference>
<evidence type="ECO:0000256" key="4">
    <source>
        <dbReference type="ARBA" id="ARBA00022801"/>
    </source>
</evidence>
<evidence type="ECO:0000256" key="7">
    <source>
        <dbReference type="ARBA" id="ARBA00023136"/>
    </source>
</evidence>
<feature type="domain" description="Peptidase S54 rhomboid" evidence="9">
    <location>
        <begin position="48"/>
        <end position="186"/>
    </location>
</feature>
<comment type="subcellular location">
    <subcellularLocation>
        <location evidence="1">Membrane</location>
        <topology evidence="1">Multi-pass membrane protein</topology>
    </subcellularLocation>
</comment>
<dbReference type="Gene3D" id="1.20.1540.10">
    <property type="entry name" value="Rhomboid-like"/>
    <property type="match status" value="1"/>
</dbReference>
<evidence type="ECO:0000256" key="2">
    <source>
        <dbReference type="ARBA" id="ARBA00022670"/>
    </source>
</evidence>
<dbReference type="EC" id="3.4.21.105" evidence="10"/>
<sequence length="197" mass="21790">MRQIKSQPVVSTVLVAVNVLVFLLCNFSGEILYNIGILDTYHVVIEKEYGRILWAMFLHSGINHLFNNMLILFFLGAMLEKEVGHVRYGILYFLSGIGGNILSLWVKAVNNDPSGSVGASGAIFGLDGVLLAMVFFSGRQMENVTLPRVLLMILYSLYTGFTGQNIDNAAHVGGLLTGFATAGIMCFFQRRRKGEFR</sequence>
<name>A0A2K4ZLD2_9FIRM</name>
<dbReference type="GO" id="GO:0016020">
    <property type="term" value="C:membrane"/>
    <property type="evidence" value="ECO:0007669"/>
    <property type="project" value="UniProtKB-SubCell"/>
</dbReference>
<dbReference type="RefSeq" id="WP_172455216.1">
    <property type="nucleotide sequence ID" value="NZ_CANRXC010000045.1"/>
</dbReference>
<gene>
    <name evidence="10" type="primary">gluP</name>
    <name evidence="10" type="ORF">AMURIS_04034</name>
</gene>